<dbReference type="AlphaFoldDB" id="A0A2U8QXV6"/>
<feature type="chain" id="PRO_5016163025" description="Lipocalin-like domain-containing protein" evidence="1">
    <location>
        <begin position="20"/>
        <end position="159"/>
    </location>
</feature>
<protein>
    <recommendedName>
        <fullName evidence="4">Lipocalin-like domain-containing protein</fullName>
    </recommendedName>
</protein>
<proteinExistence type="predicted"/>
<reference evidence="2 3" key="1">
    <citation type="submission" date="2018-05" db="EMBL/GenBank/DDBJ databases">
        <title>Flavobacterium sp. MEBiC07310.</title>
        <authorList>
            <person name="Baek K."/>
        </authorList>
    </citation>
    <scope>NUCLEOTIDE SEQUENCE [LARGE SCALE GENOMIC DNA]</scope>
    <source>
        <strain evidence="2 3">MEBiC07310</strain>
    </source>
</reference>
<dbReference type="Proteomes" id="UP000245429">
    <property type="component" value="Chromosome"/>
</dbReference>
<keyword evidence="1" id="KW-0732">Signal</keyword>
<dbReference type="KEGG" id="fse:DI487_12795"/>
<evidence type="ECO:0000256" key="1">
    <source>
        <dbReference type="SAM" id="SignalP"/>
    </source>
</evidence>
<evidence type="ECO:0000313" key="2">
    <source>
        <dbReference type="EMBL" id="AWM14645.1"/>
    </source>
</evidence>
<sequence length="159" mass="17969">MKKLLVLLFIYTLLISCSSDDTSTPATPQNDYIEWYINGVKYTNGNLSQKVIANSNLQILEDSSKELFLSVVPDNPFIQNTTYNTTNSNIDITAKYPFPANSIYDGIQYSIKSLKILEFNNTYISGEFEARDAEIIDSETGNSEAVSYDILNGKFKIYR</sequence>
<accession>A0A2U8QXV6</accession>
<gene>
    <name evidence="2" type="ORF">DI487_12795</name>
</gene>
<name>A0A2U8QXV6_9FLAO</name>
<dbReference type="RefSeq" id="WP_109569986.1">
    <property type="nucleotide sequence ID" value="NZ_CP029463.1"/>
</dbReference>
<keyword evidence="3" id="KW-1185">Reference proteome</keyword>
<evidence type="ECO:0008006" key="4">
    <source>
        <dbReference type="Google" id="ProtNLM"/>
    </source>
</evidence>
<organism evidence="2 3">
    <name type="scientific">Flavobacterium sediminis</name>
    <dbReference type="NCBI Taxonomy" id="2201181"/>
    <lineage>
        <taxon>Bacteria</taxon>
        <taxon>Pseudomonadati</taxon>
        <taxon>Bacteroidota</taxon>
        <taxon>Flavobacteriia</taxon>
        <taxon>Flavobacteriales</taxon>
        <taxon>Flavobacteriaceae</taxon>
        <taxon>Flavobacterium</taxon>
    </lineage>
</organism>
<evidence type="ECO:0000313" key="3">
    <source>
        <dbReference type="Proteomes" id="UP000245429"/>
    </source>
</evidence>
<dbReference type="EMBL" id="CP029463">
    <property type="protein sequence ID" value="AWM14645.1"/>
    <property type="molecule type" value="Genomic_DNA"/>
</dbReference>
<feature type="signal peptide" evidence="1">
    <location>
        <begin position="1"/>
        <end position="19"/>
    </location>
</feature>
<dbReference type="PROSITE" id="PS51257">
    <property type="entry name" value="PROKAR_LIPOPROTEIN"/>
    <property type="match status" value="1"/>
</dbReference>